<keyword evidence="1" id="KW-0812">Transmembrane</keyword>
<dbReference type="EMBL" id="GBRH01161095">
    <property type="protein sequence ID" value="JAE36801.1"/>
    <property type="molecule type" value="Transcribed_RNA"/>
</dbReference>
<keyword evidence="1" id="KW-0472">Membrane</keyword>
<proteinExistence type="predicted"/>
<evidence type="ECO:0000256" key="1">
    <source>
        <dbReference type="SAM" id="Phobius"/>
    </source>
</evidence>
<protein>
    <submittedName>
        <fullName evidence="2">Uncharacterized protein</fullName>
    </submittedName>
</protein>
<accession>A0A0A9HPH9</accession>
<reference evidence="2" key="1">
    <citation type="submission" date="2014-09" db="EMBL/GenBank/DDBJ databases">
        <authorList>
            <person name="Magalhaes I.L.F."/>
            <person name="Oliveira U."/>
            <person name="Santos F.R."/>
            <person name="Vidigal T.H.D.A."/>
            <person name="Brescovit A.D."/>
            <person name="Santos A.J."/>
        </authorList>
    </citation>
    <scope>NUCLEOTIDE SEQUENCE</scope>
    <source>
        <tissue evidence="2">Shoot tissue taken approximately 20 cm above the soil surface</tissue>
    </source>
</reference>
<dbReference type="AlphaFoldDB" id="A0A0A9HPH9"/>
<keyword evidence="1" id="KW-1133">Transmembrane helix</keyword>
<reference evidence="2" key="2">
    <citation type="journal article" date="2015" name="Data Brief">
        <title>Shoot transcriptome of the giant reed, Arundo donax.</title>
        <authorList>
            <person name="Barrero R.A."/>
            <person name="Guerrero F.D."/>
            <person name="Moolhuijzen P."/>
            <person name="Goolsby J.A."/>
            <person name="Tidwell J."/>
            <person name="Bellgard S.E."/>
            <person name="Bellgard M.I."/>
        </authorList>
    </citation>
    <scope>NUCLEOTIDE SEQUENCE</scope>
    <source>
        <tissue evidence="2">Shoot tissue taken approximately 20 cm above the soil surface</tissue>
    </source>
</reference>
<evidence type="ECO:0000313" key="2">
    <source>
        <dbReference type="EMBL" id="JAE36801.1"/>
    </source>
</evidence>
<sequence>MQPLTLVTGLWIWFKMIFILTIFFKEKIALQILYSF</sequence>
<feature type="transmembrane region" description="Helical" evidence="1">
    <location>
        <begin position="6"/>
        <end position="24"/>
    </location>
</feature>
<organism evidence="2">
    <name type="scientific">Arundo donax</name>
    <name type="common">Giant reed</name>
    <name type="synonym">Donax arundinaceus</name>
    <dbReference type="NCBI Taxonomy" id="35708"/>
    <lineage>
        <taxon>Eukaryota</taxon>
        <taxon>Viridiplantae</taxon>
        <taxon>Streptophyta</taxon>
        <taxon>Embryophyta</taxon>
        <taxon>Tracheophyta</taxon>
        <taxon>Spermatophyta</taxon>
        <taxon>Magnoliopsida</taxon>
        <taxon>Liliopsida</taxon>
        <taxon>Poales</taxon>
        <taxon>Poaceae</taxon>
        <taxon>PACMAD clade</taxon>
        <taxon>Arundinoideae</taxon>
        <taxon>Arundineae</taxon>
        <taxon>Arundo</taxon>
    </lineage>
</organism>
<name>A0A0A9HPH9_ARUDO</name>